<evidence type="ECO:0000256" key="6">
    <source>
        <dbReference type="ARBA" id="ARBA00022692"/>
    </source>
</evidence>
<evidence type="ECO:0000259" key="13">
    <source>
        <dbReference type="PROSITE" id="PS50885"/>
    </source>
</evidence>
<keyword evidence="4" id="KW-0597">Phosphoprotein</keyword>
<organism evidence="14 15">
    <name type="scientific">Deinococcus malanensis</name>
    <dbReference type="NCBI Taxonomy" id="1706855"/>
    <lineage>
        <taxon>Bacteria</taxon>
        <taxon>Thermotogati</taxon>
        <taxon>Deinococcota</taxon>
        <taxon>Deinococci</taxon>
        <taxon>Deinococcales</taxon>
        <taxon>Deinococcaceae</taxon>
        <taxon>Deinococcus</taxon>
    </lineage>
</organism>
<dbReference type="SMART" id="SM00304">
    <property type="entry name" value="HAMP"/>
    <property type="match status" value="1"/>
</dbReference>
<keyword evidence="15" id="KW-1185">Reference proteome</keyword>
<evidence type="ECO:0000256" key="5">
    <source>
        <dbReference type="ARBA" id="ARBA00022679"/>
    </source>
</evidence>
<keyword evidence="6" id="KW-0812">Transmembrane</keyword>
<dbReference type="Gene3D" id="1.10.287.130">
    <property type="match status" value="1"/>
</dbReference>
<dbReference type="PANTHER" id="PTHR45436:SF5">
    <property type="entry name" value="SENSOR HISTIDINE KINASE TRCS"/>
    <property type="match status" value="1"/>
</dbReference>
<evidence type="ECO:0000256" key="8">
    <source>
        <dbReference type="ARBA" id="ARBA00022989"/>
    </source>
</evidence>
<evidence type="ECO:0000256" key="7">
    <source>
        <dbReference type="ARBA" id="ARBA00022777"/>
    </source>
</evidence>
<protein>
    <recommendedName>
        <fullName evidence="3">histidine kinase</fullName>
        <ecNumber evidence="3">2.7.13.3</ecNumber>
    </recommendedName>
</protein>
<dbReference type="CDD" id="cd06225">
    <property type="entry name" value="HAMP"/>
    <property type="match status" value="1"/>
</dbReference>
<keyword evidence="7 14" id="KW-0418">Kinase</keyword>
<proteinExistence type="predicted"/>
<dbReference type="EC" id="2.7.13.3" evidence="3"/>
<dbReference type="Pfam" id="PF00512">
    <property type="entry name" value="HisKA"/>
    <property type="match status" value="1"/>
</dbReference>
<dbReference type="PANTHER" id="PTHR45436">
    <property type="entry name" value="SENSOR HISTIDINE KINASE YKOH"/>
    <property type="match status" value="1"/>
</dbReference>
<dbReference type="InterPro" id="IPR004358">
    <property type="entry name" value="Sig_transdc_His_kin-like_C"/>
</dbReference>
<evidence type="ECO:0000256" key="11">
    <source>
        <dbReference type="SAM" id="MobiDB-lite"/>
    </source>
</evidence>
<accession>A0ABQ2F4J3</accession>
<feature type="domain" description="Histidine kinase" evidence="12">
    <location>
        <begin position="246"/>
        <end position="459"/>
    </location>
</feature>
<evidence type="ECO:0000259" key="12">
    <source>
        <dbReference type="PROSITE" id="PS50109"/>
    </source>
</evidence>
<keyword evidence="8" id="KW-1133">Transmembrane helix</keyword>
<feature type="domain" description="HAMP" evidence="13">
    <location>
        <begin position="186"/>
        <end position="238"/>
    </location>
</feature>
<evidence type="ECO:0000256" key="3">
    <source>
        <dbReference type="ARBA" id="ARBA00012438"/>
    </source>
</evidence>
<dbReference type="EMBL" id="BMPP01000020">
    <property type="protein sequence ID" value="GGK39249.1"/>
    <property type="molecule type" value="Genomic_DNA"/>
</dbReference>
<dbReference type="CDD" id="cd00075">
    <property type="entry name" value="HATPase"/>
    <property type="match status" value="1"/>
</dbReference>
<sequence>MKRPYWRTLAWRLTLAFVLVSAAALGTVGFISSAYTRSEFNALLGAQAQESLTAQVQSYVESNGTVSGFRPAEGPPRPGNRERGGDRGGSPPRPSGVSRSSWLVLDAQRQAVFSTPNIRQGTRVAQPEGTRVMVGDRVVAHLIPSGIRARPDRRSEEFLTRTARAIGWSMLAATALAVLMGLLVSRTLLRPLSELRRGIRALQRGEAPTAPATVRKDEFGEVLHAFGEMHQDVVRSQQARRQLTADIAHDLNTPLAVISGTLEAILDGTFKPTPERLKRLHQETQHVSQLVNDLRFLSLADAGELHMNRRPTEVEAVIRGAVTNFEEVARQQGVTLETQLEVPGTKAPLDVVRITQVLQNLLSNALTHTPPGGRVIVTAGHGPQGLAISVEDTGSGVSPKHLPHVFDRLYRGDQARSTVGSGLGLSICKSIVEAHGGTIGMTSVVGHGTTVSFSLPLPATPT</sequence>
<dbReference type="Gene3D" id="6.10.340.10">
    <property type="match status" value="1"/>
</dbReference>
<dbReference type="InterPro" id="IPR036890">
    <property type="entry name" value="HATPase_C_sf"/>
</dbReference>
<evidence type="ECO:0000256" key="1">
    <source>
        <dbReference type="ARBA" id="ARBA00000085"/>
    </source>
</evidence>
<evidence type="ECO:0000313" key="14">
    <source>
        <dbReference type="EMBL" id="GGK39249.1"/>
    </source>
</evidence>
<dbReference type="Pfam" id="PF00672">
    <property type="entry name" value="HAMP"/>
    <property type="match status" value="1"/>
</dbReference>
<keyword evidence="10" id="KW-0472">Membrane</keyword>
<evidence type="ECO:0000256" key="4">
    <source>
        <dbReference type="ARBA" id="ARBA00022553"/>
    </source>
</evidence>
<name>A0ABQ2F4J3_9DEIO</name>
<dbReference type="InterPro" id="IPR003661">
    <property type="entry name" value="HisK_dim/P_dom"/>
</dbReference>
<gene>
    <name evidence="14" type="ORF">GCM10008955_36340</name>
</gene>
<evidence type="ECO:0000256" key="10">
    <source>
        <dbReference type="ARBA" id="ARBA00023136"/>
    </source>
</evidence>
<dbReference type="RefSeq" id="WP_189011325.1">
    <property type="nucleotide sequence ID" value="NZ_BMPP01000020.1"/>
</dbReference>
<dbReference type="InterPro" id="IPR003660">
    <property type="entry name" value="HAMP_dom"/>
</dbReference>
<evidence type="ECO:0000313" key="15">
    <source>
        <dbReference type="Proteomes" id="UP000647587"/>
    </source>
</evidence>
<dbReference type="Pfam" id="PF02518">
    <property type="entry name" value="HATPase_c"/>
    <property type="match status" value="1"/>
</dbReference>
<dbReference type="SUPFAM" id="SSF47384">
    <property type="entry name" value="Homodimeric domain of signal transducing histidine kinase"/>
    <property type="match status" value="1"/>
</dbReference>
<keyword evidence="9" id="KW-0902">Two-component regulatory system</keyword>
<dbReference type="InterPro" id="IPR036097">
    <property type="entry name" value="HisK_dim/P_sf"/>
</dbReference>
<reference evidence="15" key="1">
    <citation type="journal article" date="2019" name="Int. J. Syst. Evol. Microbiol.">
        <title>The Global Catalogue of Microorganisms (GCM) 10K type strain sequencing project: providing services to taxonomists for standard genome sequencing and annotation.</title>
        <authorList>
            <consortium name="The Broad Institute Genomics Platform"/>
            <consortium name="The Broad Institute Genome Sequencing Center for Infectious Disease"/>
            <person name="Wu L."/>
            <person name="Ma J."/>
        </authorList>
    </citation>
    <scope>NUCLEOTIDE SEQUENCE [LARGE SCALE GENOMIC DNA]</scope>
    <source>
        <strain evidence="15">JCM 30331</strain>
    </source>
</reference>
<dbReference type="InterPro" id="IPR003594">
    <property type="entry name" value="HATPase_dom"/>
</dbReference>
<dbReference type="SUPFAM" id="SSF55874">
    <property type="entry name" value="ATPase domain of HSP90 chaperone/DNA topoisomerase II/histidine kinase"/>
    <property type="match status" value="1"/>
</dbReference>
<comment type="subcellular location">
    <subcellularLocation>
        <location evidence="2">Membrane</location>
    </subcellularLocation>
</comment>
<dbReference type="SMART" id="SM00387">
    <property type="entry name" value="HATPase_c"/>
    <property type="match status" value="1"/>
</dbReference>
<dbReference type="PRINTS" id="PR00344">
    <property type="entry name" value="BCTRLSENSOR"/>
</dbReference>
<dbReference type="InterPro" id="IPR050428">
    <property type="entry name" value="TCS_sensor_his_kinase"/>
</dbReference>
<dbReference type="SMART" id="SM00388">
    <property type="entry name" value="HisKA"/>
    <property type="match status" value="1"/>
</dbReference>
<dbReference type="PROSITE" id="PS50109">
    <property type="entry name" value="HIS_KIN"/>
    <property type="match status" value="1"/>
</dbReference>
<dbReference type="PROSITE" id="PS50885">
    <property type="entry name" value="HAMP"/>
    <property type="match status" value="1"/>
</dbReference>
<dbReference type="Gene3D" id="3.30.565.10">
    <property type="entry name" value="Histidine kinase-like ATPase, C-terminal domain"/>
    <property type="match status" value="1"/>
</dbReference>
<evidence type="ECO:0000256" key="9">
    <source>
        <dbReference type="ARBA" id="ARBA00023012"/>
    </source>
</evidence>
<dbReference type="InterPro" id="IPR005467">
    <property type="entry name" value="His_kinase_dom"/>
</dbReference>
<evidence type="ECO:0000256" key="2">
    <source>
        <dbReference type="ARBA" id="ARBA00004370"/>
    </source>
</evidence>
<comment type="catalytic activity">
    <reaction evidence="1">
        <text>ATP + protein L-histidine = ADP + protein N-phospho-L-histidine.</text>
        <dbReference type="EC" id="2.7.13.3"/>
    </reaction>
</comment>
<dbReference type="CDD" id="cd00082">
    <property type="entry name" value="HisKA"/>
    <property type="match status" value="1"/>
</dbReference>
<comment type="caution">
    <text evidence="14">The sequence shown here is derived from an EMBL/GenBank/DDBJ whole genome shotgun (WGS) entry which is preliminary data.</text>
</comment>
<keyword evidence="5" id="KW-0808">Transferase</keyword>
<dbReference type="Proteomes" id="UP000647587">
    <property type="component" value="Unassembled WGS sequence"/>
</dbReference>
<feature type="region of interest" description="Disordered" evidence="11">
    <location>
        <begin position="63"/>
        <end position="99"/>
    </location>
</feature>
<dbReference type="GO" id="GO:0016301">
    <property type="term" value="F:kinase activity"/>
    <property type="evidence" value="ECO:0007669"/>
    <property type="project" value="UniProtKB-KW"/>
</dbReference>